<comment type="caution">
    <text evidence="1">The sequence shown here is derived from an EMBL/GenBank/DDBJ whole genome shotgun (WGS) entry which is preliminary data.</text>
</comment>
<proteinExistence type="predicted"/>
<accession>A0A812LXM8</accession>
<dbReference type="AlphaFoldDB" id="A0A812LXM8"/>
<gene>
    <name evidence="1" type="ORF">SNAT2548_LOCUS12923</name>
</gene>
<keyword evidence="2" id="KW-1185">Reference proteome</keyword>
<sequence length="166" mass="17886">MSGCAGGLDALDFLHRLLQGNYVTLALPFNENLALNLEVFSAWVAPVAEIVGARLAWGCYLNPSMLFETPSPQMLSMSSQYGQPIFHPGQFPAGMFRTMPAPSRPDPMRTRMPGGSGGMWEEMASMMPGWPGAMDAAGDLVCTCRGTEDFRATALTAGLQLAWQHG</sequence>
<dbReference type="OrthoDB" id="10271428at2759"/>
<dbReference type="EMBL" id="CAJNDS010001313">
    <property type="protein sequence ID" value="CAE7254890.1"/>
    <property type="molecule type" value="Genomic_DNA"/>
</dbReference>
<evidence type="ECO:0000313" key="1">
    <source>
        <dbReference type="EMBL" id="CAE7254890.1"/>
    </source>
</evidence>
<organism evidence="1 2">
    <name type="scientific">Symbiodinium natans</name>
    <dbReference type="NCBI Taxonomy" id="878477"/>
    <lineage>
        <taxon>Eukaryota</taxon>
        <taxon>Sar</taxon>
        <taxon>Alveolata</taxon>
        <taxon>Dinophyceae</taxon>
        <taxon>Suessiales</taxon>
        <taxon>Symbiodiniaceae</taxon>
        <taxon>Symbiodinium</taxon>
    </lineage>
</organism>
<evidence type="ECO:0000313" key="2">
    <source>
        <dbReference type="Proteomes" id="UP000604046"/>
    </source>
</evidence>
<reference evidence="1" key="1">
    <citation type="submission" date="2021-02" db="EMBL/GenBank/DDBJ databases">
        <authorList>
            <person name="Dougan E. K."/>
            <person name="Rhodes N."/>
            <person name="Thang M."/>
            <person name="Chan C."/>
        </authorList>
    </citation>
    <scope>NUCLEOTIDE SEQUENCE</scope>
</reference>
<name>A0A812LXM8_9DINO</name>
<protein>
    <submittedName>
        <fullName evidence="1">Uncharacterized protein</fullName>
    </submittedName>
</protein>
<dbReference type="Proteomes" id="UP000604046">
    <property type="component" value="Unassembled WGS sequence"/>
</dbReference>